<accession>A0ABD5ZUJ2</accession>
<keyword evidence="4 10" id="KW-0812">Transmembrane</keyword>
<evidence type="ECO:0000256" key="1">
    <source>
        <dbReference type="ARBA" id="ARBA00004141"/>
    </source>
</evidence>
<keyword evidence="11" id="KW-0175">Coiled coil</keyword>
<evidence type="ECO:0000256" key="5">
    <source>
        <dbReference type="ARBA" id="ARBA00022989"/>
    </source>
</evidence>
<feature type="transmembrane region" description="Helical" evidence="10">
    <location>
        <begin position="514"/>
        <end position="533"/>
    </location>
</feature>
<feature type="transmembrane region" description="Helical" evidence="10">
    <location>
        <begin position="475"/>
        <end position="502"/>
    </location>
</feature>
<reference evidence="12 13" key="1">
    <citation type="journal article" date="2019" name="Int. J. Syst. Evol. Microbiol.">
        <title>The Global Catalogue of Microorganisms (GCM) 10K type strain sequencing project: providing services to taxonomists for standard genome sequencing and annotation.</title>
        <authorList>
            <consortium name="The Broad Institute Genomics Platform"/>
            <consortium name="The Broad Institute Genome Sequencing Center for Infectious Disease"/>
            <person name="Wu L."/>
            <person name="Ma J."/>
        </authorList>
    </citation>
    <scope>NUCLEOTIDE SEQUENCE [LARGE SCALE GENOMIC DNA]</scope>
    <source>
        <strain evidence="12 13">GX21</strain>
    </source>
</reference>
<keyword evidence="3 10" id="KW-0813">Transport</keyword>
<evidence type="ECO:0000256" key="2">
    <source>
        <dbReference type="ARBA" id="ARBA00009904"/>
    </source>
</evidence>
<feature type="coiled-coil region" evidence="11">
    <location>
        <begin position="215"/>
        <end position="242"/>
    </location>
</feature>
<gene>
    <name evidence="12" type="ORF">ACFQKE_02100</name>
</gene>
<evidence type="ECO:0000256" key="7">
    <source>
        <dbReference type="ARBA" id="ARBA00023136"/>
    </source>
</evidence>
<dbReference type="GeneID" id="96952405"/>
<sequence length="716" mass="77744">MLRPERMSKVSVTGSKGVMDDVVEAVHDCNLLHVTEYDGTWEGFEPGTPIDGAEEASEKLVTVRSIESILDVDDEDAGPTRIVTDDALEDELEEIRGRVNELEDRRDDVRSELGRVEEQLSSVEPFATLGIDLDLLSGYETLDVVVGEGDVDAVERAVVDADGIDDVELFAEGGVVAIFARPTEGADDVITDALVGVDFTTLEVPDAEGSPEEYVSELDHRKQQLDSKLRTVEDELKEVKLDAAGFLLAAEEKLSIDVQKREAPLSFATTDNAFVAEGWIPTEEYTGFAAAITESVGDHAEVEELQRATFDAHGEEAVRENVSDGVEGTAAAATDGNGDEVRADGGGVVMADDDPPVIQDNPGLVRPFEVLTQAVSRPKYAEFDPTVVLFLTFPAFFGFMIGDVGYGIVYTLIGYYLLTNFDSDAFRSMGGVTIFAGIFTILFGVLYGELFGTHLVSTFLWGGHAPLHKGLQPTYLLWAQAWLVISVLVGVLHLNIGWLFDFVENYQLHDVKHAVLESGSWLLMLNGLWLWVFSEHAETAKPDLLYDVWQIVGLESGLGIGPTVGIAAAALFGLGLVLLIVGEPVEAIEFLNVFVNALSYTRIAAVLLAKAGMAFTVNLLFFGAYASSDGAYHFMYSGESHGTVMFEGLMNMGPGMLVLGIVVLLVGHLLVLALGVTSAGLQAVRLEYVEFFGKFYEGGGREYEPFGYDRQYTTDD</sequence>
<comment type="caution">
    <text evidence="12">The sequence shown here is derived from an EMBL/GenBank/DDBJ whole genome shotgun (WGS) entry which is preliminary data.</text>
</comment>
<feature type="transmembrane region" description="Helical" evidence="10">
    <location>
        <begin position="387"/>
        <end position="418"/>
    </location>
</feature>
<feature type="transmembrane region" description="Helical" evidence="10">
    <location>
        <begin position="603"/>
        <end position="626"/>
    </location>
</feature>
<dbReference type="PANTHER" id="PTHR11629">
    <property type="entry name" value="VACUOLAR PROTON ATPASES"/>
    <property type="match status" value="1"/>
</dbReference>
<evidence type="ECO:0000256" key="11">
    <source>
        <dbReference type="SAM" id="Coils"/>
    </source>
</evidence>
<dbReference type="GO" id="GO:0016020">
    <property type="term" value="C:membrane"/>
    <property type="evidence" value="ECO:0007669"/>
    <property type="project" value="UniProtKB-SubCell"/>
</dbReference>
<evidence type="ECO:0000313" key="12">
    <source>
        <dbReference type="EMBL" id="MFC7254111.1"/>
    </source>
</evidence>
<evidence type="ECO:0000256" key="6">
    <source>
        <dbReference type="ARBA" id="ARBA00023065"/>
    </source>
</evidence>
<keyword evidence="6 10" id="KW-0406">Ion transport</keyword>
<comment type="function">
    <text evidence="8">Component of the A-type ATP synthase that produces ATP from ADP in the presence of a proton gradient across the membrane.</text>
</comment>
<dbReference type="Gene3D" id="3.30.70.2750">
    <property type="match status" value="1"/>
</dbReference>
<keyword evidence="13" id="KW-1185">Reference proteome</keyword>
<feature type="transmembrane region" description="Helical" evidence="10">
    <location>
        <begin position="564"/>
        <end position="582"/>
    </location>
</feature>
<evidence type="ECO:0000256" key="4">
    <source>
        <dbReference type="ARBA" id="ARBA00022692"/>
    </source>
</evidence>
<feature type="transmembrane region" description="Helical" evidence="10">
    <location>
        <begin position="655"/>
        <end position="676"/>
    </location>
</feature>
<dbReference type="AlphaFoldDB" id="A0ABD5ZUJ2"/>
<protein>
    <recommendedName>
        <fullName evidence="9 10">A-type ATP synthase subunit I</fullName>
    </recommendedName>
</protein>
<evidence type="ECO:0000313" key="13">
    <source>
        <dbReference type="Proteomes" id="UP001596434"/>
    </source>
</evidence>
<dbReference type="RefSeq" id="WP_379702320.1">
    <property type="nucleotide sequence ID" value="NZ_JBHTAT010000001.1"/>
</dbReference>
<comment type="similarity">
    <text evidence="2 10">Belongs to the V-ATPase 116 kDa subunit family.</text>
</comment>
<evidence type="ECO:0000256" key="10">
    <source>
        <dbReference type="RuleBase" id="RU361189"/>
    </source>
</evidence>
<dbReference type="Gene3D" id="1.20.1460.20">
    <property type="match status" value="1"/>
</dbReference>
<comment type="subcellular location">
    <subcellularLocation>
        <location evidence="1">Membrane</location>
        <topology evidence="1">Multi-pass membrane protein</topology>
    </subcellularLocation>
</comment>
<dbReference type="GO" id="GO:0006811">
    <property type="term" value="P:monoatomic ion transport"/>
    <property type="evidence" value="ECO:0007669"/>
    <property type="project" value="UniProtKB-KW"/>
</dbReference>
<dbReference type="EMBL" id="JBHTAT010000001">
    <property type="protein sequence ID" value="MFC7254111.1"/>
    <property type="molecule type" value="Genomic_DNA"/>
</dbReference>
<proteinExistence type="inferred from homology"/>
<dbReference type="Gene3D" id="3.30.70.2170">
    <property type="match status" value="1"/>
</dbReference>
<dbReference type="PANTHER" id="PTHR11629:SF63">
    <property type="entry name" value="V-TYPE PROTON ATPASE SUBUNIT A"/>
    <property type="match status" value="1"/>
</dbReference>
<evidence type="ECO:0000256" key="8">
    <source>
        <dbReference type="ARBA" id="ARBA00059506"/>
    </source>
</evidence>
<evidence type="ECO:0000256" key="3">
    <source>
        <dbReference type="ARBA" id="ARBA00022448"/>
    </source>
</evidence>
<dbReference type="Proteomes" id="UP001596434">
    <property type="component" value="Unassembled WGS sequence"/>
</dbReference>
<dbReference type="InterPro" id="IPR002490">
    <property type="entry name" value="V-ATPase_116kDa_su"/>
</dbReference>
<dbReference type="Pfam" id="PF01496">
    <property type="entry name" value="V_ATPase_I"/>
    <property type="match status" value="1"/>
</dbReference>
<evidence type="ECO:0000256" key="9">
    <source>
        <dbReference type="ARBA" id="ARBA00068671"/>
    </source>
</evidence>
<organism evidence="12 13">
    <name type="scientific">Haloplanus litoreus</name>
    <dbReference type="NCBI Taxonomy" id="767515"/>
    <lineage>
        <taxon>Archaea</taxon>
        <taxon>Methanobacteriati</taxon>
        <taxon>Methanobacteriota</taxon>
        <taxon>Stenosarchaea group</taxon>
        <taxon>Halobacteria</taxon>
        <taxon>Halobacteriales</taxon>
        <taxon>Haloferacaceae</taxon>
        <taxon>Haloplanus</taxon>
    </lineage>
</organism>
<keyword evidence="7 10" id="KW-0472">Membrane</keyword>
<feature type="coiled-coil region" evidence="11">
    <location>
        <begin position="85"/>
        <end position="119"/>
    </location>
</feature>
<name>A0ABD5ZUJ2_9EURY</name>
<feature type="transmembrane region" description="Helical" evidence="10">
    <location>
        <begin position="430"/>
        <end position="455"/>
    </location>
</feature>
<keyword evidence="5 10" id="KW-1133">Transmembrane helix</keyword>